<dbReference type="RefSeq" id="WP_279078047.1">
    <property type="nucleotide sequence ID" value="NZ_JBBMFF010000235.1"/>
</dbReference>
<gene>
    <name evidence="2" type="ORF">WMO66_09580</name>
</gene>
<name>A0ABV1G7U9_9FIRM</name>
<dbReference type="Pfam" id="PF07441">
    <property type="entry name" value="BofA"/>
    <property type="match status" value="1"/>
</dbReference>
<dbReference type="EMBL" id="JBBMFF010000235">
    <property type="protein sequence ID" value="MEQ2511491.1"/>
    <property type="molecule type" value="Genomic_DNA"/>
</dbReference>
<organism evidence="2 3">
    <name type="scientific">Faecousia intestinalis</name>
    <dbReference type="NCBI Taxonomy" id="3133167"/>
    <lineage>
        <taxon>Bacteria</taxon>
        <taxon>Bacillati</taxon>
        <taxon>Bacillota</taxon>
        <taxon>Clostridia</taxon>
        <taxon>Eubacteriales</taxon>
        <taxon>Oscillospiraceae</taxon>
        <taxon>Faecousia</taxon>
    </lineage>
</organism>
<dbReference type="InterPro" id="IPR010001">
    <property type="entry name" value="BofA"/>
</dbReference>
<accession>A0ABV1G7U9</accession>
<protein>
    <submittedName>
        <fullName evidence="2">Pro-sigmaK processing inhibitor BofA family protein</fullName>
    </submittedName>
</protein>
<evidence type="ECO:0000313" key="3">
    <source>
        <dbReference type="Proteomes" id="UP001491552"/>
    </source>
</evidence>
<dbReference type="Proteomes" id="UP001491552">
    <property type="component" value="Unassembled WGS sequence"/>
</dbReference>
<keyword evidence="1" id="KW-0472">Membrane</keyword>
<keyword evidence="1" id="KW-1133">Transmembrane helix</keyword>
<evidence type="ECO:0000256" key="1">
    <source>
        <dbReference type="SAM" id="Phobius"/>
    </source>
</evidence>
<sequence length="84" mass="8906">MTQVLSVALSVAAVFLLVRLLSTPLRWFWKLCINTLCGAVLLGLVNLLAPLTGLYIAVTAPAACIVGFFGLPGFAAVVLMQLFL</sequence>
<feature type="transmembrane region" description="Helical" evidence="1">
    <location>
        <begin position="38"/>
        <end position="58"/>
    </location>
</feature>
<feature type="transmembrane region" description="Helical" evidence="1">
    <location>
        <begin position="65"/>
        <end position="83"/>
    </location>
</feature>
<keyword evidence="1" id="KW-0812">Transmembrane</keyword>
<keyword evidence="3" id="KW-1185">Reference proteome</keyword>
<evidence type="ECO:0000313" key="2">
    <source>
        <dbReference type="EMBL" id="MEQ2511491.1"/>
    </source>
</evidence>
<dbReference type="NCBIfam" id="TIGR02862">
    <property type="entry name" value="spore_BofA"/>
    <property type="match status" value="1"/>
</dbReference>
<comment type="caution">
    <text evidence="2">The sequence shown here is derived from an EMBL/GenBank/DDBJ whole genome shotgun (WGS) entry which is preliminary data.</text>
</comment>
<reference evidence="2 3" key="1">
    <citation type="submission" date="2024-03" db="EMBL/GenBank/DDBJ databases">
        <title>Human intestinal bacterial collection.</title>
        <authorList>
            <person name="Pauvert C."/>
            <person name="Hitch T.C.A."/>
            <person name="Clavel T."/>
        </authorList>
    </citation>
    <scope>NUCLEOTIDE SEQUENCE [LARGE SCALE GENOMIC DNA]</scope>
    <source>
        <strain evidence="2 3">CLA-AA-H192</strain>
    </source>
</reference>
<proteinExistence type="predicted"/>